<accession>K1Z4K5</accession>
<evidence type="ECO:0000259" key="1">
    <source>
        <dbReference type="Pfam" id="PF00899"/>
    </source>
</evidence>
<dbReference type="CDD" id="cd01483">
    <property type="entry name" value="E1_enzyme_family"/>
    <property type="match status" value="1"/>
</dbReference>
<sequence>MDEIILKNDDLNRLLEEGYSVWVKDWSLYIHNIPVLNSAGGISTTYIVTPLDLDNGMTMRPAQHIVYIAELPYKQDNGSIILLDTISIAQNQNVNGLILHQLSRKPANGYEDYYQKMTTYINILVENIKHIDSSATGKKWLKSPLTEINGNLLHTDTNASRANIFHLNKLFENQKIAIIGIWGTGSYILDLIARLPLAQIDLFDDDIYANHNFFRSPGSRLPKWNEIKSEVFKEIYSERNENINSYTLKIDESNLSLLDNYDFIFICIDTIDGRKVIIDYLNQKSIYYIDTGIGILLSDKGLYGNIKLCNNISLPNVQLDEDNIIYKQNIQLAEINALAACTAVIEWKKRIWYYWNSSLDKEEITFDFTNIC</sequence>
<reference evidence="3" key="1">
    <citation type="journal article" date="2012" name="Science">
        <title>Fermentation, hydrogen, and sulfur metabolism in multiple uncultivated bacterial phyla.</title>
        <authorList>
            <person name="Wrighton K.C."/>
            <person name="Thomas B.C."/>
            <person name="Sharon I."/>
            <person name="Miller C.S."/>
            <person name="Castelle C.J."/>
            <person name="VerBerkmoes N.C."/>
            <person name="Wilkins M.J."/>
            <person name="Hettich R.L."/>
            <person name="Lipton M.S."/>
            <person name="Williams K.H."/>
            <person name="Long P.E."/>
            <person name="Banfield J.F."/>
        </authorList>
    </citation>
    <scope>NUCLEOTIDE SEQUENCE [LARGE SCALE GENOMIC DNA]</scope>
</reference>
<feature type="domain" description="THIF-type NAD/FAD binding fold" evidence="1">
    <location>
        <begin position="172"/>
        <end position="293"/>
    </location>
</feature>
<comment type="caution">
    <text evidence="3">The sequence shown here is derived from an EMBL/GenBank/DDBJ whole genome shotgun (WGS) entry which is preliminary data.</text>
</comment>
<evidence type="ECO:0000259" key="2">
    <source>
        <dbReference type="Pfam" id="PF20590"/>
    </source>
</evidence>
<protein>
    <submittedName>
        <fullName evidence="3">Uncharacterized protein</fullName>
    </submittedName>
</protein>
<dbReference type="Pfam" id="PF20590">
    <property type="entry name" value="DUF6791"/>
    <property type="match status" value="1"/>
</dbReference>
<dbReference type="GO" id="GO:0008641">
    <property type="term" value="F:ubiquitin-like modifier activating enzyme activity"/>
    <property type="evidence" value="ECO:0007669"/>
    <property type="project" value="InterPro"/>
</dbReference>
<dbReference type="Pfam" id="PF00899">
    <property type="entry name" value="ThiF"/>
    <property type="match status" value="1"/>
</dbReference>
<name>K1Z4K5_9BACT</name>
<dbReference type="InterPro" id="IPR000594">
    <property type="entry name" value="ThiF_NAD_FAD-bd"/>
</dbReference>
<dbReference type="SUPFAM" id="SSF69572">
    <property type="entry name" value="Activating enzymes of the ubiquitin-like proteins"/>
    <property type="match status" value="1"/>
</dbReference>
<organism evidence="3">
    <name type="scientific">uncultured bacterium</name>
    <name type="common">gcode 4</name>
    <dbReference type="NCBI Taxonomy" id="1234023"/>
    <lineage>
        <taxon>Bacteria</taxon>
        <taxon>environmental samples</taxon>
    </lineage>
</organism>
<dbReference type="InterPro" id="IPR035985">
    <property type="entry name" value="Ubiquitin-activating_enz"/>
</dbReference>
<proteinExistence type="predicted"/>
<dbReference type="AlphaFoldDB" id="K1Z4K5"/>
<dbReference type="InterPro" id="IPR046741">
    <property type="entry name" value="DUF6791"/>
</dbReference>
<feature type="domain" description="DUF6791" evidence="2">
    <location>
        <begin position="9"/>
        <end position="140"/>
    </location>
</feature>
<dbReference type="EMBL" id="AMFJ01028953">
    <property type="protein sequence ID" value="EKD44151.1"/>
    <property type="molecule type" value="Genomic_DNA"/>
</dbReference>
<evidence type="ECO:0000313" key="3">
    <source>
        <dbReference type="EMBL" id="EKD44151.1"/>
    </source>
</evidence>
<gene>
    <name evidence="3" type="ORF">ACD_71C00222G0010</name>
</gene>
<dbReference type="Gene3D" id="3.40.50.720">
    <property type="entry name" value="NAD(P)-binding Rossmann-like Domain"/>
    <property type="match status" value="1"/>
</dbReference>